<dbReference type="OrthoDB" id="6615972at2759"/>
<dbReference type="Pfam" id="PF02949">
    <property type="entry name" value="7tm_6"/>
    <property type="match status" value="1"/>
</dbReference>
<evidence type="ECO:0000256" key="9">
    <source>
        <dbReference type="ARBA" id="ARBA00023224"/>
    </source>
</evidence>
<dbReference type="EMBL" id="OV725083">
    <property type="protein sequence ID" value="CAH1406941.1"/>
    <property type="molecule type" value="Genomic_DNA"/>
</dbReference>
<sequence>MSYLNNRKIREADSTETNYSVNLNIKVAVEYSKELRSVYNPLVTLTLGAGILVLIIGAVQYLLGNARSPLFLFKMFNILVFQGVEMSLFCFGSSFIQSASSDLQFTAYSSEWYKASIPMRQALQIMMIGARKGVGLTAIRMYPVNRETLMTILQFTYSTSTLLSNMNEQM</sequence>
<gene>
    <name evidence="11" type="ORF">NEZAVI_LOCUS14773</name>
</gene>
<evidence type="ECO:0000256" key="10">
    <source>
        <dbReference type="SAM" id="Phobius"/>
    </source>
</evidence>
<accession>A0A9P0HT54</accession>
<comment type="subcellular location">
    <subcellularLocation>
        <location evidence="1">Cell membrane</location>
        <topology evidence="1">Multi-pass membrane protein</topology>
    </subcellularLocation>
</comment>
<dbReference type="GO" id="GO:0004984">
    <property type="term" value="F:olfactory receptor activity"/>
    <property type="evidence" value="ECO:0007669"/>
    <property type="project" value="InterPro"/>
</dbReference>
<name>A0A9P0HT54_NEZVI</name>
<keyword evidence="3" id="KW-0716">Sensory transduction</keyword>
<feature type="transmembrane region" description="Helical" evidence="10">
    <location>
        <begin position="75"/>
        <end position="96"/>
    </location>
</feature>
<keyword evidence="2" id="KW-1003">Cell membrane</keyword>
<keyword evidence="5" id="KW-0552">Olfaction</keyword>
<evidence type="ECO:0000256" key="1">
    <source>
        <dbReference type="ARBA" id="ARBA00004651"/>
    </source>
</evidence>
<keyword evidence="4 10" id="KW-0812">Transmembrane</keyword>
<protein>
    <recommendedName>
        <fullName evidence="13">Odorant receptor</fullName>
    </recommendedName>
</protein>
<dbReference type="GO" id="GO:0007165">
    <property type="term" value="P:signal transduction"/>
    <property type="evidence" value="ECO:0007669"/>
    <property type="project" value="UniProtKB-KW"/>
</dbReference>
<dbReference type="GO" id="GO:0005886">
    <property type="term" value="C:plasma membrane"/>
    <property type="evidence" value="ECO:0007669"/>
    <property type="project" value="UniProtKB-SubCell"/>
</dbReference>
<organism evidence="11 12">
    <name type="scientific">Nezara viridula</name>
    <name type="common">Southern green stink bug</name>
    <name type="synonym">Cimex viridulus</name>
    <dbReference type="NCBI Taxonomy" id="85310"/>
    <lineage>
        <taxon>Eukaryota</taxon>
        <taxon>Metazoa</taxon>
        <taxon>Ecdysozoa</taxon>
        <taxon>Arthropoda</taxon>
        <taxon>Hexapoda</taxon>
        <taxon>Insecta</taxon>
        <taxon>Pterygota</taxon>
        <taxon>Neoptera</taxon>
        <taxon>Paraneoptera</taxon>
        <taxon>Hemiptera</taxon>
        <taxon>Heteroptera</taxon>
        <taxon>Panheteroptera</taxon>
        <taxon>Pentatomomorpha</taxon>
        <taxon>Pentatomoidea</taxon>
        <taxon>Pentatomidae</taxon>
        <taxon>Pentatominae</taxon>
        <taxon>Nezara</taxon>
    </lineage>
</organism>
<evidence type="ECO:0000256" key="8">
    <source>
        <dbReference type="ARBA" id="ARBA00023170"/>
    </source>
</evidence>
<dbReference type="PANTHER" id="PTHR21137">
    <property type="entry name" value="ODORANT RECEPTOR"/>
    <property type="match status" value="1"/>
</dbReference>
<evidence type="ECO:0000256" key="7">
    <source>
        <dbReference type="ARBA" id="ARBA00023136"/>
    </source>
</evidence>
<evidence type="ECO:0000313" key="12">
    <source>
        <dbReference type="Proteomes" id="UP001152798"/>
    </source>
</evidence>
<evidence type="ECO:0000256" key="4">
    <source>
        <dbReference type="ARBA" id="ARBA00022692"/>
    </source>
</evidence>
<evidence type="ECO:0000256" key="5">
    <source>
        <dbReference type="ARBA" id="ARBA00022725"/>
    </source>
</evidence>
<keyword evidence="9" id="KW-0807">Transducer</keyword>
<keyword evidence="7 10" id="KW-0472">Membrane</keyword>
<keyword evidence="6 10" id="KW-1133">Transmembrane helix</keyword>
<dbReference type="PANTHER" id="PTHR21137:SF35">
    <property type="entry name" value="ODORANT RECEPTOR 19A-RELATED"/>
    <property type="match status" value="1"/>
</dbReference>
<dbReference type="GO" id="GO:0005549">
    <property type="term" value="F:odorant binding"/>
    <property type="evidence" value="ECO:0007669"/>
    <property type="project" value="InterPro"/>
</dbReference>
<keyword evidence="12" id="KW-1185">Reference proteome</keyword>
<evidence type="ECO:0000256" key="2">
    <source>
        <dbReference type="ARBA" id="ARBA00022475"/>
    </source>
</evidence>
<proteinExistence type="predicted"/>
<evidence type="ECO:0000256" key="3">
    <source>
        <dbReference type="ARBA" id="ARBA00022606"/>
    </source>
</evidence>
<dbReference type="AlphaFoldDB" id="A0A9P0HT54"/>
<reference evidence="11" key="1">
    <citation type="submission" date="2022-01" db="EMBL/GenBank/DDBJ databases">
        <authorList>
            <person name="King R."/>
        </authorList>
    </citation>
    <scope>NUCLEOTIDE SEQUENCE</scope>
</reference>
<dbReference type="InterPro" id="IPR004117">
    <property type="entry name" value="7tm6_olfct_rcpt"/>
</dbReference>
<evidence type="ECO:0000313" key="11">
    <source>
        <dbReference type="EMBL" id="CAH1406941.1"/>
    </source>
</evidence>
<evidence type="ECO:0000256" key="6">
    <source>
        <dbReference type="ARBA" id="ARBA00022989"/>
    </source>
</evidence>
<dbReference type="Proteomes" id="UP001152798">
    <property type="component" value="Chromosome 7"/>
</dbReference>
<feature type="transmembrane region" description="Helical" evidence="10">
    <location>
        <begin position="42"/>
        <end position="63"/>
    </location>
</feature>
<keyword evidence="8" id="KW-0675">Receptor</keyword>
<evidence type="ECO:0008006" key="13">
    <source>
        <dbReference type="Google" id="ProtNLM"/>
    </source>
</evidence>